<feature type="domain" description="Major facilitator superfamily (MFS) profile" evidence="8">
    <location>
        <begin position="1"/>
        <end position="388"/>
    </location>
</feature>
<keyword evidence="6 7" id="KW-0472">Membrane</keyword>
<dbReference type="EMBL" id="JACJVO010000031">
    <property type="protein sequence ID" value="MBB6733933.1"/>
    <property type="molecule type" value="Genomic_DNA"/>
</dbReference>
<dbReference type="InterPro" id="IPR011701">
    <property type="entry name" value="MFS"/>
</dbReference>
<feature type="transmembrane region" description="Helical" evidence="7">
    <location>
        <begin position="297"/>
        <end position="320"/>
    </location>
</feature>
<evidence type="ECO:0000256" key="6">
    <source>
        <dbReference type="ARBA" id="ARBA00023136"/>
    </source>
</evidence>
<feature type="transmembrane region" description="Helical" evidence="7">
    <location>
        <begin position="241"/>
        <end position="262"/>
    </location>
</feature>
<dbReference type="PANTHER" id="PTHR23514">
    <property type="entry name" value="BYPASS OF STOP CODON PROTEIN 6"/>
    <property type="match status" value="1"/>
</dbReference>
<evidence type="ECO:0000256" key="2">
    <source>
        <dbReference type="ARBA" id="ARBA00008335"/>
    </source>
</evidence>
<feature type="transmembrane region" description="Helical" evidence="7">
    <location>
        <begin position="269"/>
        <end position="291"/>
    </location>
</feature>
<comment type="similarity">
    <text evidence="2">Belongs to the major facilitator superfamily.</text>
</comment>
<evidence type="ECO:0000256" key="4">
    <source>
        <dbReference type="ARBA" id="ARBA00022692"/>
    </source>
</evidence>
<evidence type="ECO:0000256" key="3">
    <source>
        <dbReference type="ARBA" id="ARBA00022448"/>
    </source>
</evidence>
<feature type="transmembrane region" description="Helical" evidence="7">
    <location>
        <begin position="30"/>
        <end position="50"/>
    </location>
</feature>
<feature type="transmembrane region" description="Helical" evidence="7">
    <location>
        <begin position="144"/>
        <end position="165"/>
    </location>
</feature>
<dbReference type="InterPro" id="IPR036259">
    <property type="entry name" value="MFS_trans_sf"/>
</dbReference>
<dbReference type="InterPro" id="IPR051788">
    <property type="entry name" value="MFS_Transporter"/>
</dbReference>
<feature type="transmembrane region" description="Helical" evidence="7">
    <location>
        <begin position="121"/>
        <end position="138"/>
    </location>
</feature>
<organism evidence="9 10">
    <name type="scientific">Cohnella zeiphila</name>
    <dbReference type="NCBI Taxonomy" id="2761120"/>
    <lineage>
        <taxon>Bacteria</taxon>
        <taxon>Bacillati</taxon>
        <taxon>Bacillota</taxon>
        <taxon>Bacilli</taxon>
        <taxon>Bacillales</taxon>
        <taxon>Paenibacillaceae</taxon>
        <taxon>Cohnella</taxon>
    </lineage>
</organism>
<dbReference type="SUPFAM" id="SSF103473">
    <property type="entry name" value="MFS general substrate transporter"/>
    <property type="match status" value="1"/>
</dbReference>
<evidence type="ECO:0000313" key="10">
    <source>
        <dbReference type="Proteomes" id="UP000564644"/>
    </source>
</evidence>
<accession>A0A7X0SPT3</accession>
<protein>
    <submittedName>
        <fullName evidence="9">MFS transporter</fullName>
    </submittedName>
</protein>
<feature type="transmembrane region" description="Helical" evidence="7">
    <location>
        <begin position="332"/>
        <end position="352"/>
    </location>
</feature>
<sequence>MTIGLGELVLGAILEPMVHAYGVQYSDGGQLVMNQFLGGLFGTLCAPWLIRRMGRKALLLSAFGVMTAMEIAYTALPPWGAMLTIAPVTGFSFGVIETLVGSLVISGAGANANVAMTRVETFFGVGALIVPFAGAALIEAGQWRLSFGVVGVLAVLSFALWLRFWPKQLLGGRSLEPAGEADASAASGDESSNARAGRSVVGGPGFILAICALFFAAYVGVEMSFTHYLPSLLVKSNGLSDATATLALAAFWGAMTIGRLFAGRLADRIGGAVYLVASCLASIVCFLLMSVTSGAPAMFVLAFLAGLSMSGIFAIALVFANQAVPGITERTTSVLIACGLLGGGLVPKITGWCLDEYGTTATKWLFAGTAVLMLAIIGVAVYLYRRARRSVVLLEGA</sequence>
<dbReference type="InterPro" id="IPR020846">
    <property type="entry name" value="MFS_dom"/>
</dbReference>
<proteinExistence type="inferred from homology"/>
<keyword evidence="5 7" id="KW-1133">Transmembrane helix</keyword>
<dbReference type="GO" id="GO:0022857">
    <property type="term" value="F:transmembrane transporter activity"/>
    <property type="evidence" value="ECO:0007669"/>
    <property type="project" value="InterPro"/>
</dbReference>
<dbReference type="Pfam" id="PF07690">
    <property type="entry name" value="MFS_1"/>
    <property type="match status" value="1"/>
</dbReference>
<evidence type="ECO:0000313" key="9">
    <source>
        <dbReference type="EMBL" id="MBB6733933.1"/>
    </source>
</evidence>
<reference evidence="9 10" key="1">
    <citation type="submission" date="2020-08" db="EMBL/GenBank/DDBJ databases">
        <title>Cohnella phylogeny.</title>
        <authorList>
            <person name="Dunlap C."/>
        </authorList>
    </citation>
    <scope>NUCLEOTIDE SEQUENCE [LARGE SCALE GENOMIC DNA]</scope>
    <source>
        <strain evidence="9 10">CBP 2801</strain>
    </source>
</reference>
<name>A0A7X0SPT3_9BACL</name>
<dbReference type="Gene3D" id="1.20.1250.20">
    <property type="entry name" value="MFS general substrate transporter like domains"/>
    <property type="match status" value="2"/>
</dbReference>
<dbReference type="PROSITE" id="PS50850">
    <property type="entry name" value="MFS"/>
    <property type="match status" value="1"/>
</dbReference>
<feature type="transmembrane region" description="Helical" evidence="7">
    <location>
        <begin position="57"/>
        <end position="76"/>
    </location>
</feature>
<dbReference type="PANTHER" id="PTHR23514:SF3">
    <property type="entry name" value="BYPASS OF STOP CODON PROTEIN 6"/>
    <property type="match status" value="1"/>
</dbReference>
<keyword evidence="3" id="KW-0813">Transport</keyword>
<evidence type="ECO:0000256" key="5">
    <source>
        <dbReference type="ARBA" id="ARBA00022989"/>
    </source>
</evidence>
<dbReference type="Proteomes" id="UP000564644">
    <property type="component" value="Unassembled WGS sequence"/>
</dbReference>
<feature type="transmembrane region" description="Helical" evidence="7">
    <location>
        <begin position="364"/>
        <end position="384"/>
    </location>
</feature>
<comment type="subcellular location">
    <subcellularLocation>
        <location evidence="1">Cell membrane</location>
        <topology evidence="1">Multi-pass membrane protein</topology>
    </subcellularLocation>
</comment>
<feature type="transmembrane region" description="Helical" evidence="7">
    <location>
        <begin position="200"/>
        <end position="221"/>
    </location>
</feature>
<feature type="transmembrane region" description="Helical" evidence="7">
    <location>
        <begin position="88"/>
        <end position="109"/>
    </location>
</feature>
<comment type="caution">
    <text evidence="9">The sequence shown here is derived from an EMBL/GenBank/DDBJ whole genome shotgun (WGS) entry which is preliminary data.</text>
</comment>
<keyword evidence="10" id="KW-1185">Reference proteome</keyword>
<evidence type="ECO:0000259" key="8">
    <source>
        <dbReference type="PROSITE" id="PS50850"/>
    </source>
</evidence>
<evidence type="ECO:0000256" key="7">
    <source>
        <dbReference type="SAM" id="Phobius"/>
    </source>
</evidence>
<dbReference type="AlphaFoldDB" id="A0A7X0SPT3"/>
<evidence type="ECO:0000256" key="1">
    <source>
        <dbReference type="ARBA" id="ARBA00004651"/>
    </source>
</evidence>
<gene>
    <name evidence="9" type="ORF">H7C18_23695</name>
</gene>
<dbReference type="GO" id="GO:0005886">
    <property type="term" value="C:plasma membrane"/>
    <property type="evidence" value="ECO:0007669"/>
    <property type="project" value="UniProtKB-SubCell"/>
</dbReference>
<keyword evidence="4 7" id="KW-0812">Transmembrane</keyword>